<dbReference type="PANTHER" id="PTHR40050">
    <property type="entry name" value="INNER SPORE COAT PROTEIN H"/>
    <property type="match status" value="1"/>
</dbReference>
<dbReference type="InterPro" id="IPR014867">
    <property type="entry name" value="Spore_coat_CotH_CotH2/3/7"/>
</dbReference>
<gene>
    <name evidence="3" type="ORF">EC973_008364</name>
</gene>
<evidence type="ECO:0000256" key="2">
    <source>
        <dbReference type="SAM" id="SignalP"/>
    </source>
</evidence>
<evidence type="ECO:0000313" key="3">
    <source>
        <dbReference type="EMBL" id="KAF7726857.1"/>
    </source>
</evidence>
<feature type="region of interest" description="Disordered" evidence="1">
    <location>
        <begin position="546"/>
        <end position="587"/>
    </location>
</feature>
<dbReference type="Pfam" id="PF08757">
    <property type="entry name" value="CotH"/>
    <property type="match status" value="1"/>
</dbReference>
<evidence type="ECO:0008006" key="5">
    <source>
        <dbReference type="Google" id="ProtNLM"/>
    </source>
</evidence>
<sequence length="612" mass="68390">MKWWTIHSVVTGLATVVWAADVRYAVVAFPKQGQSVGVQVDNALHPLSNADHPNLFVGTAPAADTYRYVITSNAQEAIAETNMRKLAQGATTTGNEFFNRSQTVYPVPDLPQAYNPIYPPLYSNMNLSNEVATLIVQTNMTDLDNILADPLKDHKYSPVSQLLYVNSKEVYSFTDAGLKNSGQSTKEFAKQSYKIKLNKFAKNKDQNQLLFGRSAFKLRAEESDPTFVREKLLMDCLGASGAATLSASWVRLYINDEPFGLYLMIDTSSTHFINDVLHGGENYPHTGPTYKGNALSDTEEADLVYLGDDQSKYSKDVYKLEDKGTDKSLSKNDSLGPLIDFTRRLQSVDPRQATDAQHQGNLASLIDPRHTLIHMAMNFFSGSWDGFWYQASNYYLTQDLQSNQWTVITYDFDETFGIDAESLPLINVTYQNFGKPNAKRPLPDALLQSPYWRSEFEGILKTLVKRFFKPSVIEPRLQAWTQMLREEVAWDRSLTPRSPGKKTTWTVADFEKNMQTAVSNDLLGLGEWIKARSAATCQQLQFNDQDDLPPLGPYQGGNHWDQGAVKPGAAPANSNNNNPNTDKPKNAATPLLRSSCWSLLGMATLSIAFQSM</sequence>
<dbReference type="OrthoDB" id="10267127at2759"/>
<evidence type="ECO:0000313" key="4">
    <source>
        <dbReference type="Proteomes" id="UP000605846"/>
    </source>
</evidence>
<dbReference type="AlphaFoldDB" id="A0A8H7ETR1"/>
<dbReference type="PANTHER" id="PTHR40050:SF1">
    <property type="entry name" value="INNER SPORE COAT PROTEIN H"/>
    <property type="match status" value="1"/>
</dbReference>
<protein>
    <recommendedName>
        <fullName evidence="5">Coth protein-domain-containing protein</fullName>
    </recommendedName>
</protein>
<proteinExistence type="predicted"/>
<feature type="chain" id="PRO_5034947054" description="Coth protein-domain-containing protein" evidence="2">
    <location>
        <begin position="20"/>
        <end position="612"/>
    </location>
</feature>
<comment type="caution">
    <text evidence="3">The sequence shown here is derived from an EMBL/GenBank/DDBJ whole genome shotgun (WGS) entry which is preliminary data.</text>
</comment>
<feature type="signal peptide" evidence="2">
    <location>
        <begin position="1"/>
        <end position="19"/>
    </location>
</feature>
<dbReference type="Proteomes" id="UP000605846">
    <property type="component" value="Unassembled WGS sequence"/>
</dbReference>
<keyword evidence="2" id="KW-0732">Signal</keyword>
<name>A0A8H7ETR1_9FUNG</name>
<evidence type="ECO:0000256" key="1">
    <source>
        <dbReference type="SAM" id="MobiDB-lite"/>
    </source>
</evidence>
<dbReference type="EMBL" id="JABAYA010000070">
    <property type="protein sequence ID" value="KAF7726857.1"/>
    <property type="molecule type" value="Genomic_DNA"/>
</dbReference>
<accession>A0A8H7ETR1</accession>
<feature type="compositionally biased region" description="Low complexity" evidence="1">
    <location>
        <begin position="566"/>
        <end position="581"/>
    </location>
</feature>
<keyword evidence="4" id="KW-1185">Reference proteome</keyword>
<organism evidence="3 4">
    <name type="scientific">Apophysomyces ossiformis</name>
    <dbReference type="NCBI Taxonomy" id="679940"/>
    <lineage>
        <taxon>Eukaryota</taxon>
        <taxon>Fungi</taxon>
        <taxon>Fungi incertae sedis</taxon>
        <taxon>Mucoromycota</taxon>
        <taxon>Mucoromycotina</taxon>
        <taxon>Mucoromycetes</taxon>
        <taxon>Mucorales</taxon>
        <taxon>Mucorineae</taxon>
        <taxon>Mucoraceae</taxon>
        <taxon>Apophysomyces</taxon>
    </lineage>
</organism>
<reference evidence="3" key="1">
    <citation type="submission" date="2020-01" db="EMBL/GenBank/DDBJ databases">
        <title>Genome Sequencing of Three Apophysomyces-Like Fungal Strains Confirms a Novel Fungal Genus in the Mucoromycota with divergent Burkholderia-like Endosymbiotic Bacteria.</title>
        <authorList>
            <person name="Stajich J.E."/>
            <person name="Macias A.M."/>
            <person name="Carter-House D."/>
            <person name="Lovett B."/>
            <person name="Kasson L.R."/>
            <person name="Berry K."/>
            <person name="Grigoriev I."/>
            <person name="Chang Y."/>
            <person name="Spatafora J."/>
            <person name="Kasson M.T."/>
        </authorList>
    </citation>
    <scope>NUCLEOTIDE SEQUENCE</scope>
    <source>
        <strain evidence="3">NRRL A-21654</strain>
    </source>
</reference>